<feature type="domain" description="UmuC" evidence="1">
    <location>
        <begin position="132"/>
        <end position="307"/>
    </location>
</feature>
<dbReference type="Gene3D" id="3.40.1170.60">
    <property type="match status" value="1"/>
</dbReference>
<accession>A0A484L6W0</accession>
<dbReference type="FunFam" id="3.40.1170.60:FF:000004">
    <property type="entry name" value="DNA repair protein REV1"/>
    <property type="match status" value="1"/>
</dbReference>
<dbReference type="Gene3D" id="1.10.150.20">
    <property type="entry name" value="5' to 3' exonuclease, C-terminal subdomain"/>
    <property type="match status" value="1"/>
</dbReference>
<dbReference type="AlphaFoldDB" id="A0A484L6W0"/>
<dbReference type="EMBL" id="OOIL02001115">
    <property type="protein sequence ID" value="VFQ72083.1"/>
    <property type="molecule type" value="Genomic_DNA"/>
</dbReference>
<evidence type="ECO:0000259" key="1">
    <source>
        <dbReference type="PROSITE" id="PS50173"/>
    </source>
</evidence>
<dbReference type="GO" id="GO:0042276">
    <property type="term" value="P:error-prone translesion synthesis"/>
    <property type="evidence" value="ECO:0007669"/>
    <property type="project" value="TreeGrafter"/>
</dbReference>
<gene>
    <name evidence="2" type="ORF">CCAM_LOCUS13859</name>
</gene>
<reference evidence="2 3" key="1">
    <citation type="submission" date="2018-04" db="EMBL/GenBank/DDBJ databases">
        <authorList>
            <person name="Vogel A."/>
        </authorList>
    </citation>
    <scope>NUCLEOTIDE SEQUENCE [LARGE SCALE GENOMIC DNA]</scope>
</reference>
<sequence length="354" mass="38559">MSAFFTSKNSTSPAIIEKNSPDQVISNVEMPLMEGIITESGHLSGVRGPAHASACIRESLVPSHVNYNGTEAEDSSCSGNASFNTSHPSPLHASGSCLNEMDTEASILKAHSPNKLHTSVMDANFMENYFKDCFFVSVVVRNHPELQGKPVAICHSDNPRGTSEISSANYTARHYGVKAGMFVRDAKGLCPQLVILSYDFQAYEEVADKFYDILHKHCKKVQAVSCDEAFLDATDSGVEDIQAFVHLIRKEIVESTGCTASAGIARNMLLARLATRTAKPDGQCCIPPEKVKEYLHDLQVKALPGIGHVLEEKLRKRLVTTCGQLQMIPKENKSIGADVNGGVRFKDLKDVSAF</sequence>
<dbReference type="GO" id="GO:0003887">
    <property type="term" value="F:DNA-directed DNA polymerase activity"/>
    <property type="evidence" value="ECO:0007669"/>
    <property type="project" value="TreeGrafter"/>
</dbReference>
<dbReference type="InterPro" id="IPR024728">
    <property type="entry name" value="PolY_HhH_motif"/>
</dbReference>
<name>A0A484L6W0_9ASTE</name>
<evidence type="ECO:0000313" key="2">
    <source>
        <dbReference type="EMBL" id="VFQ72083.1"/>
    </source>
</evidence>
<dbReference type="OrthoDB" id="1304422at2759"/>
<dbReference type="GO" id="GO:0006281">
    <property type="term" value="P:DNA repair"/>
    <property type="evidence" value="ECO:0007669"/>
    <property type="project" value="InterPro"/>
</dbReference>
<dbReference type="InterPro" id="IPR043128">
    <property type="entry name" value="Rev_trsase/Diguanyl_cyclase"/>
</dbReference>
<keyword evidence="3" id="KW-1185">Reference proteome</keyword>
<dbReference type="PROSITE" id="PS50173">
    <property type="entry name" value="UMUC"/>
    <property type="match status" value="1"/>
</dbReference>
<dbReference type="GO" id="GO:0070987">
    <property type="term" value="P:error-free translesion synthesis"/>
    <property type="evidence" value="ECO:0007669"/>
    <property type="project" value="TreeGrafter"/>
</dbReference>
<dbReference type="Proteomes" id="UP000595140">
    <property type="component" value="Unassembled WGS sequence"/>
</dbReference>
<dbReference type="InterPro" id="IPR043502">
    <property type="entry name" value="DNA/RNA_pol_sf"/>
</dbReference>
<dbReference type="Pfam" id="PF00817">
    <property type="entry name" value="IMS"/>
    <property type="match status" value="1"/>
</dbReference>
<dbReference type="GO" id="GO:0017125">
    <property type="term" value="F:deoxycytidyl transferase activity"/>
    <property type="evidence" value="ECO:0007669"/>
    <property type="project" value="TreeGrafter"/>
</dbReference>
<dbReference type="PANTHER" id="PTHR45990">
    <property type="entry name" value="DNA REPAIR PROTEIN REV1"/>
    <property type="match status" value="1"/>
</dbReference>
<dbReference type="SUPFAM" id="SSF56672">
    <property type="entry name" value="DNA/RNA polymerases"/>
    <property type="match status" value="1"/>
</dbReference>
<protein>
    <recommendedName>
        <fullName evidence="1">UmuC domain-containing protein</fullName>
    </recommendedName>
</protein>
<dbReference type="PANTHER" id="PTHR45990:SF1">
    <property type="entry name" value="DNA REPAIR PROTEIN REV1"/>
    <property type="match status" value="1"/>
</dbReference>
<evidence type="ECO:0000313" key="3">
    <source>
        <dbReference type="Proteomes" id="UP000595140"/>
    </source>
</evidence>
<organism evidence="2 3">
    <name type="scientific">Cuscuta campestris</name>
    <dbReference type="NCBI Taxonomy" id="132261"/>
    <lineage>
        <taxon>Eukaryota</taxon>
        <taxon>Viridiplantae</taxon>
        <taxon>Streptophyta</taxon>
        <taxon>Embryophyta</taxon>
        <taxon>Tracheophyta</taxon>
        <taxon>Spermatophyta</taxon>
        <taxon>Magnoliopsida</taxon>
        <taxon>eudicotyledons</taxon>
        <taxon>Gunneridae</taxon>
        <taxon>Pentapetalae</taxon>
        <taxon>asterids</taxon>
        <taxon>lamiids</taxon>
        <taxon>Solanales</taxon>
        <taxon>Convolvulaceae</taxon>
        <taxon>Cuscuteae</taxon>
        <taxon>Cuscuta</taxon>
        <taxon>Cuscuta subgen. Grammica</taxon>
        <taxon>Cuscuta sect. Cleistogrammica</taxon>
    </lineage>
</organism>
<dbReference type="Pfam" id="PF11798">
    <property type="entry name" value="IMS_HHH"/>
    <property type="match status" value="1"/>
</dbReference>
<dbReference type="GO" id="GO:0005634">
    <property type="term" value="C:nucleus"/>
    <property type="evidence" value="ECO:0007669"/>
    <property type="project" value="TreeGrafter"/>
</dbReference>
<dbReference type="FunFam" id="3.30.70.270:FF:000019">
    <property type="entry name" value="DNA repair protein REV1"/>
    <property type="match status" value="1"/>
</dbReference>
<dbReference type="InterPro" id="IPR001126">
    <property type="entry name" value="UmuC"/>
</dbReference>
<dbReference type="Gene3D" id="3.30.70.270">
    <property type="match status" value="1"/>
</dbReference>
<proteinExistence type="predicted"/>